<dbReference type="AlphaFoldDB" id="A0A0F8WF02"/>
<comment type="caution">
    <text evidence="1">The sequence shown here is derived from an EMBL/GenBank/DDBJ whole genome shotgun (WGS) entry which is preliminary data.</text>
</comment>
<gene>
    <name evidence="1" type="ORF">LCGC14_3075080</name>
</gene>
<reference evidence="1" key="1">
    <citation type="journal article" date="2015" name="Nature">
        <title>Complex archaea that bridge the gap between prokaryotes and eukaryotes.</title>
        <authorList>
            <person name="Spang A."/>
            <person name="Saw J.H."/>
            <person name="Jorgensen S.L."/>
            <person name="Zaremba-Niedzwiedzka K."/>
            <person name="Martijn J."/>
            <person name="Lind A.E."/>
            <person name="van Eijk R."/>
            <person name="Schleper C."/>
            <person name="Guy L."/>
            <person name="Ettema T.J."/>
        </authorList>
    </citation>
    <scope>NUCLEOTIDE SEQUENCE</scope>
</reference>
<dbReference type="EMBL" id="LAZR01065514">
    <property type="protein sequence ID" value="KKK55387.1"/>
    <property type="molecule type" value="Genomic_DNA"/>
</dbReference>
<organism evidence="1">
    <name type="scientific">marine sediment metagenome</name>
    <dbReference type="NCBI Taxonomy" id="412755"/>
    <lineage>
        <taxon>unclassified sequences</taxon>
        <taxon>metagenomes</taxon>
        <taxon>ecological metagenomes</taxon>
    </lineage>
</organism>
<protein>
    <submittedName>
        <fullName evidence="1">Uncharacterized protein</fullName>
    </submittedName>
</protein>
<evidence type="ECO:0000313" key="1">
    <source>
        <dbReference type="EMBL" id="KKK55387.1"/>
    </source>
</evidence>
<proteinExistence type="predicted"/>
<accession>A0A0F8WF02</accession>
<name>A0A0F8WF02_9ZZZZ</name>
<sequence>MSTKYPTYEFKIDDIDELYREVFEKWCKENCFGCWDINGHNHSYNSVHAVTVGVIYIRVSEEKDAVAFKLRWM</sequence>